<gene>
    <name evidence="1" type="ORF">VC83_03967</name>
</gene>
<organism evidence="1">
    <name type="scientific">Pseudogymnoascus destructans</name>
    <dbReference type="NCBI Taxonomy" id="655981"/>
    <lineage>
        <taxon>Eukaryota</taxon>
        <taxon>Fungi</taxon>
        <taxon>Dikarya</taxon>
        <taxon>Ascomycota</taxon>
        <taxon>Pezizomycotina</taxon>
        <taxon>Leotiomycetes</taxon>
        <taxon>Thelebolales</taxon>
        <taxon>Thelebolaceae</taxon>
        <taxon>Pseudogymnoascus</taxon>
    </lineage>
</organism>
<reference evidence="1" key="1">
    <citation type="submission" date="2016-03" db="EMBL/GenBank/DDBJ databases">
        <title>Updated assembly of Pseudogymnoascus destructans, the fungus causing white-nose syndrome of bats.</title>
        <authorList>
            <person name="Palmer J.M."/>
            <person name="Drees K.P."/>
            <person name="Foster J.T."/>
            <person name="Lindner D.L."/>
        </authorList>
    </citation>
    <scope>NUCLEOTIDE SEQUENCE [LARGE SCALE GENOMIC DNA]</scope>
    <source>
        <strain evidence="1">20631-21</strain>
    </source>
</reference>
<sequence>MCICLLNLWTKFRVKIRVLEQDGFYLRCHVYIEYQIMKNGRPHPAPFVRLPYIGPFNNWAETACLGLRATWKTTTGTWRSMWL</sequence>
<dbReference type="GeneID" id="36287040"/>
<dbReference type="RefSeq" id="XP_024324964.1">
    <property type="nucleotide sequence ID" value="XM_024467605.1"/>
</dbReference>
<accession>A0A177AEJ3</accession>
<name>A0A177AEJ3_9PEZI</name>
<proteinExistence type="predicted"/>
<dbReference type="AlphaFoldDB" id="A0A177AEJ3"/>
<evidence type="ECO:0000313" key="1">
    <source>
        <dbReference type="EMBL" id="OAF59681.1"/>
    </source>
</evidence>
<protein>
    <submittedName>
        <fullName evidence="1">Uncharacterized protein</fullName>
    </submittedName>
</protein>
<dbReference type="Proteomes" id="UP000077154">
    <property type="component" value="Unassembled WGS sequence"/>
</dbReference>
<dbReference type="EMBL" id="KV441393">
    <property type="protein sequence ID" value="OAF59681.1"/>
    <property type="molecule type" value="Genomic_DNA"/>
</dbReference>
<dbReference type="OrthoDB" id="5154081at2759"/>